<protein>
    <submittedName>
        <fullName evidence="2">Uncharacterized protein</fullName>
    </submittedName>
</protein>
<name>A0AAD7GSQ1_MYCRO</name>
<feature type="region of interest" description="Disordered" evidence="1">
    <location>
        <begin position="16"/>
        <end position="75"/>
    </location>
</feature>
<evidence type="ECO:0000256" key="1">
    <source>
        <dbReference type="SAM" id="MobiDB-lite"/>
    </source>
</evidence>
<dbReference type="Proteomes" id="UP001221757">
    <property type="component" value="Unassembled WGS sequence"/>
</dbReference>
<dbReference type="EMBL" id="JARKIE010000010">
    <property type="protein sequence ID" value="KAJ7704462.1"/>
    <property type="molecule type" value="Genomic_DNA"/>
</dbReference>
<feature type="compositionally biased region" description="Acidic residues" evidence="1">
    <location>
        <begin position="46"/>
        <end position="59"/>
    </location>
</feature>
<accession>A0AAD7GSQ1</accession>
<comment type="caution">
    <text evidence="2">The sequence shown here is derived from an EMBL/GenBank/DDBJ whole genome shotgun (WGS) entry which is preliminary data.</text>
</comment>
<gene>
    <name evidence="2" type="ORF">B0H17DRAFT_1126791</name>
</gene>
<evidence type="ECO:0000313" key="3">
    <source>
        <dbReference type="Proteomes" id="UP001221757"/>
    </source>
</evidence>
<dbReference type="AlphaFoldDB" id="A0AAD7GSQ1"/>
<proteinExistence type="predicted"/>
<keyword evidence="3" id="KW-1185">Reference proteome</keyword>
<reference evidence="2" key="1">
    <citation type="submission" date="2023-03" db="EMBL/GenBank/DDBJ databases">
        <title>Massive genome expansion in bonnet fungi (Mycena s.s.) driven by repeated elements and novel gene families across ecological guilds.</title>
        <authorList>
            <consortium name="Lawrence Berkeley National Laboratory"/>
            <person name="Harder C.B."/>
            <person name="Miyauchi S."/>
            <person name="Viragh M."/>
            <person name="Kuo A."/>
            <person name="Thoen E."/>
            <person name="Andreopoulos B."/>
            <person name="Lu D."/>
            <person name="Skrede I."/>
            <person name="Drula E."/>
            <person name="Henrissat B."/>
            <person name="Morin E."/>
            <person name="Kohler A."/>
            <person name="Barry K."/>
            <person name="LaButti K."/>
            <person name="Morin E."/>
            <person name="Salamov A."/>
            <person name="Lipzen A."/>
            <person name="Mereny Z."/>
            <person name="Hegedus B."/>
            <person name="Baldrian P."/>
            <person name="Stursova M."/>
            <person name="Weitz H."/>
            <person name="Taylor A."/>
            <person name="Grigoriev I.V."/>
            <person name="Nagy L.G."/>
            <person name="Martin F."/>
            <person name="Kauserud H."/>
        </authorList>
    </citation>
    <scope>NUCLEOTIDE SEQUENCE</scope>
    <source>
        <strain evidence="2">CBHHK067</strain>
    </source>
</reference>
<organism evidence="2 3">
    <name type="scientific">Mycena rosella</name>
    <name type="common">Pink bonnet</name>
    <name type="synonym">Agaricus rosellus</name>
    <dbReference type="NCBI Taxonomy" id="1033263"/>
    <lineage>
        <taxon>Eukaryota</taxon>
        <taxon>Fungi</taxon>
        <taxon>Dikarya</taxon>
        <taxon>Basidiomycota</taxon>
        <taxon>Agaricomycotina</taxon>
        <taxon>Agaricomycetes</taxon>
        <taxon>Agaricomycetidae</taxon>
        <taxon>Agaricales</taxon>
        <taxon>Marasmiineae</taxon>
        <taxon>Mycenaceae</taxon>
        <taxon>Mycena</taxon>
    </lineage>
</organism>
<sequence length="136" mass="14862">MDIDLGNAVNIAMLDYNEMDDGGSPGLAELSDSDSESEDGFFAGENAEDDGWESDEDEDWNKGEEPWQEGLSQGDHLGGIFEAEAAQATQNLSAEDLNDMWAFNFKADTQITDTAYDKLSLAFSQLAGLFSLYVLQ</sequence>
<evidence type="ECO:0000313" key="2">
    <source>
        <dbReference type="EMBL" id="KAJ7704462.1"/>
    </source>
</evidence>